<dbReference type="Pfam" id="PF00379">
    <property type="entry name" value="Chitin_bind_4"/>
    <property type="match status" value="1"/>
</dbReference>
<feature type="chain" id="PRO_5035321607" evidence="4">
    <location>
        <begin position="20"/>
        <end position="105"/>
    </location>
</feature>
<protein>
    <submittedName>
        <fullName evidence="5">Similar to CP12: Flexible cuticle protein 12 (Hyalophora cecropia)</fullName>
    </submittedName>
</protein>
<organism evidence="5 6">
    <name type="scientific">Cotesia congregata</name>
    <name type="common">Parasitoid wasp</name>
    <name type="synonym">Apanteles congregatus</name>
    <dbReference type="NCBI Taxonomy" id="51543"/>
    <lineage>
        <taxon>Eukaryota</taxon>
        <taxon>Metazoa</taxon>
        <taxon>Ecdysozoa</taxon>
        <taxon>Arthropoda</taxon>
        <taxon>Hexapoda</taxon>
        <taxon>Insecta</taxon>
        <taxon>Pterygota</taxon>
        <taxon>Neoptera</taxon>
        <taxon>Endopterygota</taxon>
        <taxon>Hymenoptera</taxon>
        <taxon>Apocrita</taxon>
        <taxon>Ichneumonoidea</taxon>
        <taxon>Braconidae</taxon>
        <taxon>Microgastrinae</taxon>
        <taxon>Cotesia</taxon>
    </lineage>
</organism>
<dbReference type="PROSITE" id="PS00233">
    <property type="entry name" value="CHIT_BIND_RR_1"/>
    <property type="match status" value="1"/>
</dbReference>
<name>A0A8J2MDL1_COTCN</name>
<evidence type="ECO:0000313" key="5">
    <source>
        <dbReference type="EMBL" id="CAG5083479.1"/>
    </source>
</evidence>
<proteinExistence type="predicted"/>
<comment type="caution">
    <text evidence="5">The sequence shown here is derived from an EMBL/GenBank/DDBJ whole genome shotgun (WGS) entry which is preliminary data.</text>
</comment>
<dbReference type="InterPro" id="IPR031311">
    <property type="entry name" value="CHIT_BIND_RR_consensus"/>
</dbReference>
<keyword evidence="6" id="KW-1185">Reference proteome</keyword>
<keyword evidence="1 2" id="KW-0193">Cuticle</keyword>
<evidence type="ECO:0000313" key="6">
    <source>
        <dbReference type="Proteomes" id="UP000786811"/>
    </source>
</evidence>
<keyword evidence="4" id="KW-0732">Signal</keyword>
<dbReference type="PANTHER" id="PTHR10380">
    <property type="entry name" value="CUTICLE PROTEIN"/>
    <property type="match status" value="1"/>
</dbReference>
<dbReference type="AlphaFoldDB" id="A0A8J2MDL1"/>
<dbReference type="PROSITE" id="PS51155">
    <property type="entry name" value="CHIT_BIND_RR_2"/>
    <property type="match status" value="1"/>
</dbReference>
<evidence type="ECO:0000256" key="1">
    <source>
        <dbReference type="ARBA" id="ARBA00022460"/>
    </source>
</evidence>
<evidence type="ECO:0000256" key="2">
    <source>
        <dbReference type="PROSITE-ProRule" id="PRU00497"/>
    </source>
</evidence>
<evidence type="ECO:0000256" key="3">
    <source>
        <dbReference type="SAM" id="MobiDB-lite"/>
    </source>
</evidence>
<evidence type="ECO:0000256" key="4">
    <source>
        <dbReference type="SAM" id="SignalP"/>
    </source>
</evidence>
<feature type="signal peptide" evidence="4">
    <location>
        <begin position="1"/>
        <end position="19"/>
    </location>
</feature>
<dbReference type="InterPro" id="IPR000618">
    <property type="entry name" value="Insect_cuticle"/>
</dbReference>
<feature type="compositionally biased region" description="Acidic residues" evidence="3">
    <location>
        <begin position="59"/>
        <end position="68"/>
    </location>
</feature>
<reference evidence="5" key="1">
    <citation type="submission" date="2021-04" db="EMBL/GenBank/DDBJ databases">
        <authorList>
            <person name="Chebbi M.A.C M."/>
        </authorList>
    </citation>
    <scope>NUCLEOTIDE SEQUENCE</scope>
</reference>
<dbReference type="InterPro" id="IPR050468">
    <property type="entry name" value="Cuticle_Struct_Prot"/>
</dbReference>
<dbReference type="PRINTS" id="PR00947">
    <property type="entry name" value="CUTICLE"/>
</dbReference>
<dbReference type="EMBL" id="CAJNRD030001118">
    <property type="protein sequence ID" value="CAG5083479.1"/>
    <property type="molecule type" value="Genomic_DNA"/>
</dbReference>
<sequence>MRTIVILLVLASVASLGLAAPAPQQEITIIRQEENNSIGVGGYHFSYEQSDGQKRDETAELENEGTDDEAMKITGSYSFVAPDGKTYRVDYTADRDGYHPVITLA</sequence>
<gene>
    <name evidence="5" type="ORF">HICCMSTLAB_LOCUS3851</name>
</gene>
<dbReference type="PANTHER" id="PTHR10380:SF192">
    <property type="entry name" value="GEO02312P1"/>
    <property type="match status" value="1"/>
</dbReference>
<dbReference type="OrthoDB" id="6629557at2759"/>
<feature type="region of interest" description="Disordered" evidence="3">
    <location>
        <begin position="41"/>
        <end position="68"/>
    </location>
</feature>
<accession>A0A8J2MDL1</accession>
<dbReference type="GO" id="GO:0062129">
    <property type="term" value="C:chitin-based extracellular matrix"/>
    <property type="evidence" value="ECO:0007669"/>
    <property type="project" value="TreeGrafter"/>
</dbReference>
<dbReference type="GO" id="GO:0008010">
    <property type="term" value="F:structural constituent of chitin-based larval cuticle"/>
    <property type="evidence" value="ECO:0007669"/>
    <property type="project" value="TreeGrafter"/>
</dbReference>
<dbReference type="Proteomes" id="UP000786811">
    <property type="component" value="Unassembled WGS sequence"/>
</dbReference>